<organism evidence="2 3">
    <name type="scientific">Herbiconiux flava</name>
    <dbReference type="NCBI Taxonomy" id="881268"/>
    <lineage>
        <taxon>Bacteria</taxon>
        <taxon>Bacillati</taxon>
        <taxon>Actinomycetota</taxon>
        <taxon>Actinomycetes</taxon>
        <taxon>Micrococcales</taxon>
        <taxon>Microbacteriaceae</taxon>
        <taxon>Herbiconiux</taxon>
    </lineage>
</organism>
<dbReference type="EMBL" id="JACCBM010000001">
    <property type="protein sequence ID" value="NYD70717.1"/>
    <property type="molecule type" value="Genomic_DNA"/>
</dbReference>
<dbReference type="AlphaFoldDB" id="A0A852SPI4"/>
<comment type="caution">
    <text evidence="2">The sequence shown here is derived from an EMBL/GenBank/DDBJ whole genome shotgun (WGS) entry which is preliminary data.</text>
</comment>
<dbReference type="SUPFAM" id="SSF53955">
    <property type="entry name" value="Lysozyme-like"/>
    <property type="match status" value="1"/>
</dbReference>
<protein>
    <recommendedName>
        <fullName evidence="4">Lytic transglycosylase domain-containing protein</fullName>
    </recommendedName>
</protein>
<proteinExistence type="predicted"/>
<gene>
    <name evidence="2" type="ORF">BJ984_001875</name>
</gene>
<dbReference type="InterPro" id="IPR023346">
    <property type="entry name" value="Lysozyme-like_dom_sf"/>
</dbReference>
<dbReference type="Proteomes" id="UP000549913">
    <property type="component" value="Unassembled WGS sequence"/>
</dbReference>
<evidence type="ECO:0008006" key="4">
    <source>
        <dbReference type="Google" id="ProtNLM"/>
    </source>
</evidence>
<evidence type="ECO:0000313" key="2">
    <source>
        <dbReference type="EMBL" id="NYD70717.1"/>
    </source>
</evidence>
<keyword evidence="1" id="KW-0732">Signal</keyword>
<evidence type="ECO:0000313" key="3">
    <source>
        <dbReference type="Proteomes" id="UP000549913"/>
    </source>
</evidence>
<feature type="signal peptide" evidence="1">
    <location>
        <begin position="1"/>
        <end position="40"/>
    </location>
</feature>
<name>A0A852SPI4_9MICO</name>
<dbReference type="Gene3D" id="1.10.530.10">
    <property type="match status" value="1"/>
</dbReference>
<dbReference type="RefSeq" id="WP_179547798.1">
    <property type="nucleotide sequence ID" value="NZ_BSEW01000001.1"/>
</dbReference>
<feature type="chain" id="PRO_5039676645" description="Lytic transglycosylase domain-containing protein" evidence="1">
    <location>
        <begin position="41"/>
        <end position="226"/>
    </location>
</feature>
<sequence>MTLRQTSPNPVVRAGLKTLAFGVAASFVLLFAVNAHSAEAQPTGTFGPEVSTASVAGQTLTASGESSAIARDGYTVTDPPAPEPVPVPAVVAAPAPKDDDGDDEAGAAAAPAASAGCEANVVPTPGPPAPGSLQDIAYQAVIGYGWGEQNYYYLLALWNRESGWNPAAHNASSGAHGIPQALPGSKMGPGWESDPNVQIDWGLRYIAGTYGTPCEAWASSEDRGWY</sequence>
<keyword evidence="3" id="KW-1185">Reference proteome</keyword>
<accession>A0A852SPI4</accession>
<evidence type="ECO:0000256" key="1">
    <source>
        <dbReference type="SAM" id="SignalP"/>
    </source>
</evidence>
<reference evidence="2 3" key="1">
    <citation type="submission" date="2020-07" db="EMBL/GenBank/DDBJ databases">
        <title>Sequencing the genomes of 1000 actinobacteria strains.</title>
        <authorList>
            <person name="Klenk H.-P."/>
        </authorList>
    </citation>
    <scope>NUCLEOTIDE SEQUENCE [LARGE SCALE GENOMIC DNA]</scope>
    <source>
        <strain evidence="2 3">DSM 26474</strain>
    </source>
</reference>